<evidence type="ECO:0000259" key="12">
    <source>
        <dbReference type="PROSITE" id="PS51144"/>
    </source>
</evidence>
<keyword evidence="7 10" id="KW-0862">Zinc</keyword>
<evidence type="ECO:0000256" key="4">
    <source>
        <dbReference type="ARBA" id="ARBA00006365"/>
    </source>
</evidence>
<dbReference type="InterPro" id="IPR001148">
    <property type="entry name" value="CA_dom"/>
</dbReference>
<organism evidence="13 14">
    <name type="scientific">Vitis rotundifolia</name>
    <name type="common">Muscadine grape</name>
    <dbReference type="NCBI Taxonomy" id="103349"/>
    <lineage>
        <taxon>Eukaryota</taxon>
        <taxon>Viridiplantae</taxon>
        <taxon>Streptophyta</taxon>
        <taxon>Embryophyta</taxon>
        <taxon>Tracheophyta</taxon>
        <taxon>Spermatophyta</taxon>
        <taxon>Magnoliopsida</taxon>
        <taxon>eudicotyledons</taxon>
        <taxon>Gunneridae</taxon>
        <taxon>Pentapetalae</taxon>
        <taxon>rosids</taxon>
        <taxon>Vitales</taxon>
        <taxon>Vitaceae</taxon>
        <taxon>Viteae</taxon>
        <taxon>Vitis</taxon>
    </lineage>
</organism>
<comment type="cofactor">
    <cofactor evidence="1 10">
        <name>Zn(2+)</name>
        <dbReference type="ChEBI" id="CHEBI:29105"/>
    </cofactor>
</comment>
<feature type="region of interest" description="Disordered" evidence="11">
    <location>
        <begin position="268"/>
        <end position="300"/>
    </location>
</feature>
<dbReference type="GO" id="GO:0004089">
    <property type="term" value="F:carbonate dehydratase activity"/>
    <property type="evidence" value="ECO:0007669"/>
    <property type="project" value="UniProtKB-UniRule"/>
</dbReference>
<dbReference type="PROSITE" id="PS51144">
    <property type="entry name" value="ALPHA_CA_2"/>
    <property type="match status" value="1"/>
</dbReference>
<dbReference type="SUPFAM" id="SSF51069">
    <property type="entry name" value="Carbonic anhydrase"/>
    <property type="match status" value="1"/>
</dbReference>
<feature type="domain" description="Alpha-carbonic anhydrase" evidence="12">
    <location>
        <begin position="55"/>
        <end position="292"/>
    </location>
</feature>
<comment type="catalytic activity">
    <reaction evidence="9 10">
        <text>hydrogencarbonate + H(+) = CO2 + H2O</text>
        <dbReference type="Rhea" id="RHEA:10748"/>
        <dbReference type="ChEBI" id="CHEBI:15377"/>
        <dbReference type="ChEBI" id="CHEBI:15378"/>
        <dbReference type="ChEBI" id="CHEBI:16526"/>
        <dbReference type="ChEBI" id="CHEBI:17544"/>
        <dbReference type="EC" id="4.2.1.1"/>
    </reaction>
</comment>
<dbReference type="Proteomes" id="UP001168098">
    <property type="component" value="Unassembled WGS sequence"/>
</dbReference>
<dbReference type="AlphaFoldDB" id="A0AA38ZTN9"/>
<evidence type="ECO:0000313" key="13">
    <source>
        <dbReference type="EMBL" id="KAJ9695091.1"/>
    </source>
</evidence>
<dbReference type="EC" id="4.2.1.1" evidence="5 10"/>
<dbReference type="SMART" id="SM01057">
    <property type="entry name" value="Carb_anhydrase"/>
    <property type="match status" value="1"/>
</dbReference>
<dbReference type="GO" id="GO:0009570">
    <property type="term" value="C:chloroplast stroma"/>
    <property type="evidence" value="ECO:0007669"/>
    <property type="project" value="UniProtKB-SubCell"/>
</dbReference>
<reference evidence="13 14" key="1">
    <citation type="journal article" date="2023" name="BMC Biotechnol.">
        <title>Vitis rotundifolia cv Carlos genome sequencing.</title>
        <authorList>
            <person name="Huff M."/>
            <person name="Hulse-Kemp A."/>
            <person name="Scheffler B."/>
            <person name="Youngblood R."/>
            <person name="Simpson S."/>
            <person name="Babiker E."/>
            <person name="Staton M."/>
        </authorList>
    </citation>
    <scope>NUCLEOTIDE SEQUENCE [LARGE SCALE GENOMIC DNA]</scope>
    <source>
        <tissue evidence="13">Leaf</tissue>
    </source>
</reference>
<proteinExistence type="inferred from homology"/>
<evidence type="ECO:0000313" key="14">
    <source>
        <dbReference type="Proteomes" id="UP001168098"/>
    </source>
</evidence>
<dbReference type="InterPro" id="IPR041891">
    <property type="entry name" value="Alpha_CA_prokaryot-like"/>
</dbReference>
<name>A0AA38ZTN9_VITRO</name>
<evidence type="ECO:0000256" key="9">
    <source>
        <dbReference type="ARBA" id="ARBA00048348"/>
    </source>
</evidence>
<dbReference type="PANTHER" id="PTHR18952:SF236">
    <property type="entry name" value="ALPHA CARBONIC ANHYDRASE 1, CHLOROPLASTIC"/>
    <property type="match status" value="1"/>
</dbReference>
<dbReference type="Gene3D" id="3.10.200.10">
    <property type="entry name" value="Alpha carbonic anhydrase"/>
    <property type="match status" value="1"/>
</dbReference>
<dbReference type="InterPro" id="IPR018338">
    <property type="entry name" value="Carbonic_anhydrase_a-class_CS"/>
</dbReference>
<dbReference type="GO" id="GO:0008270">
    <property type="term" value="F:zinc ion binding"/>
    <property type="evidence" value="ECO:0007669"/>
    <property type="project" value="UniProtKB-UniRule"/>
</dbReference>
<evidence type="ECO:0000256" key="7">
    <source>
        <dbReference type="ARBA" id="ARBA00022833"/>
    </source>
</evidence>
<dbReference type="PANTHER" id="PTHR18952">
    <property type="entry name" value="CARBONIC ANHYDRASE"/>
    <property type="match status" value="1"/>
</dbReference>
<keyword evidence="14" id="KW-1185">Reference proteome</keyword>
<dbReference type="InterPro" id="IPR036398">
    <property type="entry name" value="CA_dom_sf"/>
</dbReference>
<evidence type="ECO:0000256" key="5">
    <source>
        <dbReference type="ARBA" id="ARBA00012925"/>
    </source>
</evidence>
<keyword evidence="8 10" id="KW-0456">Lyase</keyword>
<comment type="caution">
    <text evidence="13">The sequence shown here is derived from an EMBL/GenBank/DDBJ whole genome shotgun (WGS) entry which is preliminary data.</text>
</comment>
<evidence type="ECO:0000256" key="10">
    <source>
        <dbReference type="RuleBase" id="RU367011"/>
    </source>
</evidence>
<evidence type="ECO:0000256" key="1">
    <source>
        <dbReference type="ARBA" id="ARBA00001947"/>
    </source>
</evidence>
<sequence>MLLLLPLPWRVFLFSIIHLLLTINDHHQLLFLTFFFFVGFLNKFVHGMASELEQVPFGYTGQTGPANWGKLNPQFKECAAGKSQSPVDIITNETELNPNLKPLSRYYHPGKGTLLNNGFNVEVLFDEDVGVLLVDGKNYSLKQMHWHSPSEHRIDGIQYPAELHLVHKTDDGKIAVVAILYQYGDPDPLLSKLKNKLHELGTDVCASDEQSQVSLGTVDTKLIRRNTRKYYRYMGSLTTPPCSEKVTWHILGKIRDISKDQVAALKAPLNSDSKDNSRPLQPLNGRRIQLYDETPDENDA</sequence>
<accession>A0AA38ZTN9</accession>
<keyword evidence="6 10" id="KW-0479">Metal-binding</keyword>
<dbReference type="InterPro" id="IPR023561">
    <property type="entry name" value="Carbonic_anhydrase_a-class"/>
</dbReference>
<comment type="function">
    <text evidence="2 10">Reversible hydration of carbon dioxide.</text>
</comment>
<comment type="similarity">
    <text evidence="4">Belongs to the alpha-class carbonic anhydrase family.</text>
</comment>
<evidence type="ECO:0000256" key="11">
    <source>
        <dbReference type="SAM" id="MobiDB-lite"/>
    </source>
</evidence>
<dbReference type="CDD" id="cd03124">
    <property type="entry name" value="alpha_CA_prokaryotic_like"/>
    <property type="match status" value="1"/>
</dbReference>
<dbReference type="PROSITE" id="PS00162">
    <property type="entry name" value="ALPHA_CA_1"/>
    <property type="match status" value="1"/>
</dbReference>
<comment type="similarity">
    <text evidence="10">Belongs to the alpha-carbonic anhydrase family.</text>
</comment>
<evidence type="ECO:0000256" key="3">
    <source>
        <dbReference type="ARBA" id="ARBA00004470"/>
    </source>
</evidence>
<evidence type="ECO:0000256" key="8">
    <source>
        <dbReference type="ARBA" id="ARBA00023239"/>
    </source>
</evidence>
<evidence type="ECO:0000256" key="6">
    <source>
        <dbReference type="ARBA" id="ARBA00022723"/>
    </source>
</evidence>
<protein>
    <recommendedName>
        <fullName evidence="5 10">Carbonic anhydrase</fullName>
        <ecNumber evidence="5 10">4.2.1.1</ecNumber>
    </recommendedName>
</protein>
<dbReference type="EMBL" id="JARBHA010000008">
    <property type="protein sequence ID" value="KAJ9695091.1"/>
    <property type="molecule type" value="Genomic_DNA"/>
</dbReference>
<gene>
    <name evidence="13" type="ORF">PVL29_010541</name>
</gene>
<evidence type="ECO:0000256" key="2">
    <source>
        <dbReference type="ARBA" id="ARBA00002904"/>
    </source>
</evidence>
<comment type="subcellular location">
    <subcellularLocation>
        <location evidence="3">Plastid</location>
        <location evidence="3">Chloroplast stroma</location>
    </subcellularLocation>
</comment>
<dbReference type="Pfam" id="PF00194">
    <property type="entry name" value="Carb_anhydrase"/>
    <property type="match status" value="1"/>
</dbReference>
<dbReference type="GO" id="GO:0006730">
    <property type="term" value="P:one-carbon metabolic process"/>
    <property type="evidence" value="ECO:0007669"/>
    <property type="project" value="TreeGrafter"/>
</dbReference>